<dbReference type="InterPro" id="IPR010982">
    <property type="entry name" value="Lambda_DNA-bd_dom_sf"/>
</dbReference>
<reference evidence="3 4" key="1">
    <citation type="submission" date="2019-03" db="EMBL/GenBank/DDBJ databases">
        <title>Genomic Encyclopedia of Archaeal and Bacterial Type Strains, Phase II (KMG-II): from individual species to whole genera.</title>
        <authorList>
            <person name="Goeker M."/>
        </authorList>
    </citation>
    <scope>NUCLEOTIDE SEQUENCE [LARGE SCALE GENOMIC DNA]</scope>
    <source>
        <strain evidence="3 4">DSM 27697</strain>
    </source>
</reference>
<name>A0A4R1GJS7_9GAMM</name>
<dbReference type="SMART" id="SM00530">
    <property type="entry name" value="HTH_XRE"/>
    <property type="match status" value="1"/>
</dbReference>
<feature type="domain" description="HTH cro/C1-type" evidence="2">
    <location>
        <begin position="12"/>
        <end position="65"/>
    </location>
</feature>
<protein>
    <submittedName>
        <fullName evidence="3">Helix-turn-helix protein</fullName>
    </submittedName>
</protein>
<evidence type="ECO:0000313" key="3">
    <source>
        <dbReference type="EMBL" id="TCK07450.1"/>
    </source>
</evidence>
<evidence type="ECO:0000259" key="2">
    <source>
        <dbReference type="PROSITE" id="PS50943"/>
    </source>
</evidence>
<dbReference type="CDD" id="cd00093">
    <property type="entry name" value="HTH_XRE"/>
    <property type="match status" value="1"/>
</dbReference>
<dbReference type="Proteomes" id="UP000294546">
    <property type="component" value="Unassembled WGS sequence"/>
</dbReference>
<organism evidence="3 4">
    <name type="scientific">Marinobacterium mangrovicola</name>
    <dbReference type="NCBI Taxonomy" id="1476959"/>
    <lineage>
        <taxon>Bacteria</taxon>
        <taxon>Pseudomonadati</taxon>
        <taxon>Pseudomonadota</taxon>
        <taxon>Gammaproteobacteria</taxon>
        <taxon>Oceanospirillales</taxon>
        <taxon>Oceanospirillaceae</taxon>
        <taxon>Marinobacterium</taxon>
    </lineage>
</organism>
<keyword evidence="4" id="KW-1185">Reference proteome</keyword>
<gene>
    <name evidence="3" type="ORF">CLV83_2319</name>
</gene>
<proteinExistence type="predicted"/>
<comment type="caution">
    <text evidence="3">The sequence shown here is derived from an EMBL/GenBank/DDBJ whole genome shotgun (WGS) entry which is preliminary data.</text>
</comment>
<evidence type="ECO:0000256" key="1">
    <source>
        <dbReference type="SAM" id="MobiDB-lite"/>
    </source>
</evidence>
<dbReference type="EMBL" id="SMFU01000008">
    <property type="protein sequence ID" value="TCK07450.1"/>
    <property type="molecule type" value="Genomic_DNA"/>
</dbReference>
<sequence length="350" mass="40065">MPATYVLKPEIIKHLRKQRKLKQLVVANSIGITERGYQKVEKTGRTTPGNAEKLAQVFDTSLAFLKGDQELPLYSSYWFYTSKDERQNKAGRILYGDREVCGEVDSLSSQIAPYFPSEKNEISVSLSKDDQGYFLSVTGGRSGEFWMRWRRVELDLDRGLVWTYESEWEAGFMQRAIDDLLFNVSTRYIRYGDSMPPAGMKEVFCVDVITKEFLGKGQGILEKHIGWKSFDEESSVTNFIIKFVNEFNPSGYEIKDDFLRTERGCVLISLTPFLSLRDPSIPFIPGTILQIRRSWVNEEGGIKGCAPWHRRSIECLKQQIREGCEQDRGQGARSRMPELPLEPGLGEILQ</sequence>
<dbReference type="RefSeq" id="WP_165900287.1">
    <property type="nucleotide sequence ID" value="NZ_SMFU01000008.1"/>
</dbReference>
<feature type="compositionally biased region" description="Low complexity" evidence="1">
    <location>
        <begin position="337"/>
        <end position="350"/>
    </location>
</feature>
<dbReference type="Pfam" id="PF01381">
    <property type="entry name" value="HTH_3"/>
    <property type="match status" value="1"/>
</dbReference>
<accession>A0A4R1GJS7</accession>
<evidence type="ECO:0000313" key="4">
    <source>
        <dbReference type="Proteomes" id="UP000294546"/>
    </source>
</evidence>
<feature type="region of interest" description="Disordered" evidence="1">
    <location>
        <begin position="326"/>
        <end position="350"/>
    </location>
</feature>
<dbReference type="AlphaFoldDB" id="A0A4R1GJS7"/>
<dbReference type="GO" id="GO:0003677">
    <property type="term" value="F:DNA binding"/>
    <property type="evidence" value="ECO:0007669"/>
    <property type="project" value="InterPro"/>
</dbReference>
<dbReference type="Gene3D" id="1.10.260.40">
    <property type="entry name" value="lambda repressor-like DNA-binding domains"/>
    <property type="match status" value="1"/>
</dbReference>
<dbReference type="InterPro" id="IPR001387">
    <property type="entry name" value="Cro/C1-type_HTH"/>
</dbReference>
<dbReference type="PROSITE" id="PS50943">
    <property type="entry name" value="HTH_CROC1"/>
    <property type="match status" value="1"/>
</dbReference>
<dbReference type="SUPFAM" id="SSF47413">
    <property type="entry name" value="lambda repressor-like DNA-binding domains"/>
    <property type="match status" value="1"/>
</dbReference>